<gene>
    <name evidence="1" type="ordered locus">BCAN_A1822</name>
</gene>
<proteinExistence type="predicted"/>
<reference evidence="1 2" key="1">
    <citation type="submission" date="2007-10" db="EMBL/GenBank/DDBJ databases">
        <title>Brucella canis ATCC 23365 whole genome shotgun sequencing project.</title>
        <authorList>
            <person name="Setubal J.C."/>
            <person name="Bowns C."/>
            <person name="Boyle S."/>
            <person name="Crasta O.R."/>
            <person name="Czar M.J."/>
            <person name="Dharmanolla C."/>
            <person name="Gillespie J.J."/>
            <person name="Kenyon R.W."/>
            <person name="Lu J."/>
            <person name="Mane S."/>
            <person name="Mohapatra S."/>
            <person name="Nagrani S."/>
            <person name="Purkayastha A."/>
            <person name="Rajasimha H.K."/>
            <person name="Shallom J.M."/>
            <person name="Shallom S."/>
            <person name="Shukla M."/>
            <person name="Snyder E.E."/>
            <person name="Sobral B.W."/>
            <person name="Wattam A.R."/>
            <person name="Will R."/>
            <person name="Williams K."/>
            <person name="Yoo H."/>
            <person name="Bruce D."/>
            <person name="Detter C."/>
            <person name="Munk C."/>
            <person name="Brettin T.S."/>
        </authorList>
    </citation>
    <scope>NUCLEOTIDE SEQUENCE [LARGE SCALE GENOMIC DNA]</scope>
    <source>
        <strain evidence="2">ATCC 23365 / NCTC 10854 / RM-666</strain>
    </source>
</reference>
<evidence type="ECO:0000313" key="2">
    <source>
        <dbReference type="Proteomes" id="UP000001385"/>
    </source>
</evidence>
<dbReference type="AlphaFoldDB" id="A9M826"/>
<accession>A9M826</accession>
<organism evidence="1 2">
    <name type="scientific">Brucella canis (strain ATCC 23365 / NCTC 10854 / RM-666)</name>
    <dbReference type="NCBI Taxonomy" id="483179"/>
    <lineage>
        <taxon>Bacteria</taxon>
        <taxon>Pseudomonadati</taxon>
        <taxon>Pseudomonadota</taxon>
        <taxon>Alphaproteobacteria</taxon>
        <taxon>Hyphomicrobiales</taxon>
        <taxon>Brucellaceae</taxon>
        <taxon>Brucella/Ochrobactrum group</taxon>
        <taxon>Brucella</taxon>
    </lineage>
</organism>
<dbReference type="KEGG" id="bcs:BCAN_A1822"/>
<keyword evidence="2" id="KW-1185">Reference proteome</keyword>
<dbReference type="Proteomes" id="UP000001385">
    <property type="component" value="Chromosome I"/>
</dbReference>
<evidence type="ECO:0000313" key="1">
    <source>
        <dbReference type="EMBL" id="ABX62824.1"/>
    </source>
</evidence>
<protein>
    <submittedName>
        <fullName evidence="1">Uncharacterized protein</fullName>
    </submittedName>
</protein>
<sequence>MLKPLLPPERNTRARFYLIESDWRSPCCFDALLIRKSFHTFRDAL</sequence>
<dbReference type="EMBL" id="CP000872">
    <property type="protein sequence ID" value="ABX62824.1"/>
    <property type="molecule type" value="Genomic_DNA"/>
</dbReference>
<dbReference type="HOGENOM" id="CLU_3115322_0_0_5"/>
<name>A9M826_BRUC2</name>